<feature type="compositionally biased region" description="Polar residues" evidence="5">
    <location>
        <begin position="542"/>
        <end position="551"/>
    </location>
</feature>
<protein>
    <submittedName>
        <fullName evidence="7">ABC-F family ATP-binding cassette domain-containing protein</fullName>
    </submittedName>
</protein>
<organism evidence="7 8">
    <name type="scientific">Alicyclobacillus mengziensis</name>
    <dbReference type="NCBI Taxonomy" id="2931921"/>
    <lineage>
        <taxon>Bacteria</taxon>
        <taxon>Bacillati</taxon>
        <taxon>Bacillota</taxon>
        <taxon>Bacilli</taxon>
        <taxon>Bacillales</taxon>
        <taxon>Alicyclobacillaceae</taxon>
        <taxon>Alicyclobacillus</taxon>
    </lineage>
</organism>
<dbReference type="GO" id="GO:0003676">
    <property type="term" value="F:nucleic acid binding"/>
    <property type="evidence" value="ECO:0007669"/>
    <property type="project" value="UniProtKB-ARBA"/>
</dbReference>
<proteinExistence type="predicted"/>
<dbReference type="SUPFAM" id="SSF52540">
    <property type="entry name" value="P-loop containing nucleoside triphosphate hydrolases"/>
    <property type="match status" value="2"/>
</dbReference>
<dbReference type="PANTHER" id="PTHR42855">
    <property type="entry name" value="ABC TRANSPORTER ATP-BINDING SUBUNIT"/>
    <property type="match status" value="1"/>
</dbReference>
<dbReference type="PROSITE" id="PS00211">
    <property type="entry name" value="ABC_TRANSPORTER_1"/>
    <property type="match status" value="2"/>
</dbReference>
<dbReference type="PROSITE" id="PS50893">
    <property type="entry name" value="ABC_TRANSPORTER_2"/>
    <property type="match status" value="2"/>
</dbReference>
<dbReference type="InterPro" id="IPR027417">
    <property type="entry name" value="P-loop_NTPase"/>
</dbReference>
<feature type="compositionally biased region" description="Low complexity" evidence="5">
    <location>
        <begin position="570"/>
        <end position="582"/>
    </location>
</feature>
<dbReference type="InterPro" id="IPR032781">
    <property type="entry name" value="ABC_tran_Xtn"/>
</dbReference>
<dbReference type="Gene3D" id="3.40.50.300">
    <property type="entry name" value="P-loop containing nucleotide triphosphate hydrolases"/>
    <property type="match status" value="2"/>
</dbReference>
<dbReference type="EMBL" id="CP071182">
    <property type="protein sequence ID" value="QSO50047.1"/>
    <property type="molecule type" value="Genomic_DNA"/>
</dbReference>
<dbReference type="Pfam" id="PF00005">
    <property type="entry name" value="ABC_tran"/>
    <property type="match status" value="2"/>
</dbReference>
<gene>
    <name evidence="7" type="ORF">JZ786_21600</name>
</gene>
<keyword evidence="3 7" id="KW-0067">ATP-binding</keyword>
<dbReference type="InterPro" id="IPR017871">
    <property type="entry name" value="ABC_transporter-like_CS"/>
</dbReference>
<evidence type="ECO:0000259" key="6">
    <source>
        <dbReference type="PROSITE" id="PS50893"/>
    </source>
</evidence>
<keyword evidence="1" id="KW-0677">Repeat</keyword>
<evidence type="ECO:0000256" key="5">
    <source>
        <dbReference type="SAM" id="MobiDB-lite"/>
    </source>
</evidence>
<dbReference type="CDD" id="cd03221">
    <property type="entry name" value="ABCF_EF-3"/>
    <property type="match status" value="2"/>
</dbReference>
<dbReference type="FunFam" id="3.40.50.300:FF:000309">
    <property type="entry name" value="ABC transporter ATP-binding protein"/>
    <property type="match status" value="1"/>
</dbReference>
<feature type="domain" description="ABC transporter" evidence="6">
    <location>
        <begin position="323"/>
        <end position="537"/>
    </location>
</feature>
<dbReference type="SMART" id="SM00382">
    <property type="entry name" value="AAA"/>
    <property type="match status" value="2"/>
</dbReference>
<dbReference type="AlphaFoldDB" id="A0A9X7W3W8"/>
<accession>A0A9X7W3W8</accession>
<keyword evidence="2" id="KW-0547">Nucleotide-binding</keyword>
<reference evidence="7 8" key="1">
    <citation type="submission" date="2021-02" db="EMBL/GenBank/DDBJ databases">
        <title>Alicyclobacillus curvatus sp. nov. and Alicyclobacillus mengziensis sp. nov., two acidophilic bacteria isolated from acid mine drainage.</title>
        <authorList>
            <person name="Huang Y."/>
        </authorList>
    </citation>
    <scope>NUCLEOTIDE SEQUENCE [LARGE SCALE GENOMIC DNA]</scope>
    <source>
        <strain evidence="7 8">S30H14</strain>
    </source>
</reference>
<feature type="domain" description="ABC transporter" evidence="6">
    <location>
        <begin position="1"/>
        <end position="255"/>
    </location>
</feature>
<dbReference type="FunFam" id="3.40.50.300:FF:000011">
    <property type="entry name" value="Putative ABC transporter ATP-binding component"/>
    <property type="match status" value="1"/>
</dbReference>
<feature type="coiled-coil region" evidence="4">
    <location>
        <begin position="241"/>
        <end position="275"/>
    </location>
</feature>
<dbReference type="KEGG" id="afx:JZ786_21600"/>
<dbReference type="InterPro" id="IPR003439">
    <property type="entry name" value="ABC_transporter-like_ATP-bd"/>
</dbReference>
<dbReference type="Proteomes" id="UP000663505">
    <property type="component" value="Chromosome"/>
</dbReference>
<evidence type="ECO:0000256" key="2">
    <source>
        <dbReference type="ARBA" id="ARBA00022741"/>
    </source>
</evidence>
<evidence type="ECO:0000313" key="7">
    <source>
        <dbReference type="EMBL" id="QSO50047.1"/>
    </source>
</evidence>
<dbReference type="InterPro" id="IPR051309">
    <property type="entry name" value="ABCF_ATPase"/>
</dbReference>
<dbReference type="GO" id="GO:0016887">
    <property type="term" value="F:ATP hydrolysis activity"/>
    <property type="evidence" value="ECO:0007669"/>
    <property type="project" value="InterPro"/>
</dbReference>
<keyword evidence="8" id="KW-1185">Reference proteome</keyword>
<dbReference type="InterPro" id="IPR003593">
    <property type="entry name" value="AAA+_ATPase"/>
</dbReference>
<evidence type="ECO:0000256" key="4">
    <source>
        <dbReference type="SAM" id="Coils"/>
    </source>
</evidence>
<dbReference type="GO" id="GO:0005524">
    <property type="term" value="F:ATP binding"/>
    <property type="evidence" value="ECO:0007669"/>
    <property type="project" value="UniProtKB-KW"/>
</dbReference>
<evidence type="ECO:0000256" key="1">
    <source>
        <dbReference type="ARBA" id="ARBA00022737"/>
    </source>
</evidence>
<dbReference type="PANTHER" id="PTHR42855:SF2">
    <property type="entry name" value="DRUG RESISTANCE ABC TRANSPORTER,ATP-BINDING PROTEIN"/>
    <property type="match status" value="1"/>
</dbReference>
<evidence type="ECO:0000313" key="8">
    <source>
        <dbReference type="Proteomes" id="UP000663505"/>
    </source>
</evidence>
<evidence type="ECO:0000256" key="3">
    <source>
        <dbReference type="ARBA" id="ARBA00022840"/>
    </source>
</evidence>
<keyword evidence="4" id="KW-0175">Coiled coil</keyword>
<sequence length="676" mass="76336">MAKQFEGHEVLTDASVVVQSGERVALVGVNGAGKSTLLRILIGQDRPDGGDFSIAKDTEVGYVAQFVDTRENMVVYDYVAQSFAEIYKMEAGLRAYQQEISNPVVYEDERVFAEVTSAYDRLLRRFEEVNGYAVEAKIRRVLDGLQFPPEMHQLPVSVLSGGQKTRLSLARLLATEPDVLVLDEPTNYLDTDTLTWLEDYLKSYAGALLVVSHDRYFLNKVVNVVYELEDGKTTRYTGNYSDYVEEKAARYEAELKRYEAQQEEIQRMEEFIQKNIVRATTTKRAQSRRKMLMRMDRFDKPSLNTPKMALSFTALRASGKDVLQVRDLVVGYPDKLLPGPLNLYVARGQRIAILGPNGIGKTSFLKALMEQLKPIAGAIRFGTNVDVGYYDQEQTHLHPEKTVLQEIWDEYPALDRTAVRTALGRFLFRGEDVNKPVASLSGGERSRLALCRLMLQGANTLVMDEPTNHLDVLSKEVLEDSLADYEGTLIFVSHDRYFIDALATHVVVLDESGFTVYIGNYTDYMRKRADDEKWQEDDTVLPQESNRTQESNRSHHRTLPKSLATESKVTKTQTPTETPTTVSDKNAGSVSETRHVRSADLRKARERVAVVEAKIEQIEARLNQIGEEMTAAVVHQNVELTLDLQKELDALNEAHAAQLAIWEKTAAELEELESFL</sequence>
<dbReference type="Pfam" id="PF12848">
    <property type="entry name" value="ABC_tran_Xtn"/>
    <property type="match status" value="1"/>
</dbReference>
<feature type="coiled-coil region" evidence="4">
    <location>
        <begin position="601"/>
        <end position="628"/>
    </location>
</feature>
<name>A0A9X7W3W8_9BACL</name>
<feature type="region of interest" description="Disordered" evidence="5">
    <location>
        <begin position="533"/>
        <end position="596"/>
    </location>
</feature>